<dbReference type="CDD" id="cd06124">
    <property type="entry name" value="cupin_NimR-like_N"/>
    <property type="match status" value="1"/>
</dbReference>
<name>E1JTJ5_SOLFR</name>
<keyword evidence="7" id="KW-1185">Reference proteome</keyword>
<protein>
    <submittedName>
        <fullName evidence="6">Transcriptional regulator, AraC family</fullName>
    </submittedName>
</protein>
<dbReference type="STRING" id="596151.DesfrDRAFT_0944"/>
<keyword evidence="1" id="KW-0678">Repressor</keyword>
<dbReference type="InterPro" id="IPR018062">
    <property type="entry name" value="HTH_AraC-typ_CS"/>
</dbReference>
<keyword evidence="4" id="KW-0804">Transcription</keyword>
<dbReference type="AlphaFoldDB" id="E1JTJ5"/>
<accession>E1JTJ5</accession>
<evidence type="ECO:0000256" key="2">
    <source>
        <dbReference type="ARBA" id="ARBA00023015"/>
    </source>
</evidence>
<keyword evidence="3" id="KW-0238">DNA-binding</keyword>
<dbReference type="Gene3D" id="2.60.120.10">
    <property type="entry name" value="Jelly Rolls"/>
    <property type="match status" value="1"/>
</dbReference>
<evidence type="ECO:0000313" key="7">
    <source>
        <dbReference type="Proteomes" id="UP000006250"/>
    </source>
</evidence>
<proteinExistence type="predicted"/>
<dbReference type="GO" id="GO:0003700">
    <property type="term" value="F:DNA-binding transcription factor activity"/>
    <property type="evidence" value="ECO:0007669"/>
    <property type="project" value="InterPro"/>
</dbReference>
<evidence type="ECO:0000259" key="5">
    <source>
        <dbReference type="PROSITE" id="PS01124"/>
    </source>
</evidence>
<dbReference type="SMART" id="SM00342">
    <property type="entry name" value="HTH_ARAC"/>
    <property type="match status" value="1"/>
</dbReference>
<dbReference type="InterPro" id="IPR018060">
    <property type="entry name" value="HTH_AraC"/>
</dbReference>
<comment type="caution">
    <text evidence="6">The sequence shown here is derived from an EMBL/GenBank/DDBJ whole genome shotgun (WGS) entry which is preliminary data.</text>
</comment>
<evidence type="ECO:0000313" key="6">
    <source>
        <dbReference type="EMBL" id="EFL52455.1"/>
    </source>
</evidence>
<dbReference type="OrthoDB" id="9804543at2"/>
<keyword evidence="2" id="KW-0805">Transcription regulation</keyword>
<dbReference type="InterPro" id="IPR003313">
    <property type="entry name" value="AraC-bd"/>
</dbReference>
<reference evidence="6 7" key="1">
    <citation type="submission" date="2010-08" db="EMBL/GenBank/DDBJ databases">
        <title>The draft genome of Desulfovibrio fructosovorans JJ.</title>
        <authorList>
            <consortium name="US DOE Joint Genome Institute (JGI-PGF)"/>
            <person name="Lucas S."/>
            <person name="Copeland A."/>
            <person name="Lapidus A."/>
            <person name="Cheng J.-F."/>
            <person name="Bruce D."/>
            <person name="Goodwin L."/>
            <person name="Pitluck S."/>
            <person name="Land M.L."/>
            <person name="Hauser L."/>
            <person name="Chang Y.-J."/>
            <person name="Jeffries C."/>
            <person name="Wall J.D."/>
            <person name="Stahl D.A."/>
            <person name="Arkin A.P."/>
            <person name="Dehal P."/>
            <person name="Stolyar S.M."/>
            <person name="Hazen T.C."/>
            <person name="Woyke T.J."/>
        </authorList>
    </citation>
    <scope>NUCLEOTIDE SEQUENCE [LARGE SCALE GENOMIC DNA]</scope>
    <source>
        <strain evidence="6 7">JJ</strain>
    </source>
</reference>
<dbReference type="InterPro" id="IPR011051">
    <property type="entry name" value="RmlC_Cupin_sf"/>
</dbReference>
<dbReference type="PANTHER" id="PTHR11019:SF159">
    <property type="entry name" value="TRANSCRIPTIONAL REGULATOR-RELATED"/>
    <property type="match status" value="1"/>
</dbReference>
<organism evidence="6 7">
    <name type="scientific">Solidesulfovibrio fructosivorans JJ]</name>
    <dbReference type="NCBI Taxonomy" id="596151"/>
    <lineage>
        <taxon>Bacteria</taxon>
        <taxon>Pseudomonadati</taxon>
        <taxon>Thermodesulfobacteriota</taxon>
        <taxon>Desulfovibrionia</taxon>
        <taxon>Desulfovibrionales</taxon>
        <taxon>Desulfovibrionaceae</taxon>
        <taxon>Solidesulfovibrio</taxon>
    </lineage>
</organism>
<dbReference type="SUPFAM" id="SSF46689">
    <property type="entry name" value="Homeodomain-like"/>
    <property type="match status" value="1"/>
</dbReference>
<dbReference type="SUPFAM" id="SSF51182">
    <property type="entry name" value="RmlC-like cupins"/>
    <property type="match status" value="1"/>
</dbReference>
<dbReference type="Gene3D" id="1.10.10.60">
    <property type="entry name" value="Homeodomain-like"/>
    <property type="match status" value="1"/>
</dbReference>
<dbReference type="PROSITE" id="PS00041">
    <property type="entry name" value="HTH_ARAC_FAMILY_1"/>
    <property type="match status" value="1"/>
</dbReference>
<dbReference type="GO" id="GO:0043565">
    <property type="term" value="F:sequence-specific DNA binding"/>
    <property type="evidence" value="ECO:0007669"/>
    <property type="project" value="InterPro"/>
</dbReference>
<dbReference type="EMBL" id="AECZ01000004">
    <property type="protein sequence ID" value="EFL52455.1"/>
    <property type="molecule type" value="Genomic_DNA"/>
</dbReference>
<sequence>MTTERIAPTLQTLPRPVYPRSESLPAGSVSRAHAHPFGQLSFAGEGVLLVRTETGSHVAPPQRAVWVPPGMAHEVAASRRSEMRGLYIGWDQDIFRPLQCLVLSVTPLARELILAVCALPVLYDEHGPDGRLVAALLDQLASLPVADFSLPWPKDQRLTAICQALTDSPDDSRTASAFAKSAGMTERTLGRLFVGQTGLTFGNWRRRARLLASLSLLEAGKTVTTTAIECGYDSTSAFIAAFREAFGITPGAFVRGGV</sequence>
<feature type="domain" description="HTH araC/xylS-type" evidence="5">
    <location>
        <begin position="159"/>
        <end position="256"/>
    </location>
</feature>
<dbReference type="InterPro" id="IPR014710">
    <property type="entry name" value="RmlC-like_jellyroll"/>
</dbReference>
<dbReference type="InterPro" id="IPR009057">
    <property type="entry name" value="Homeodomain-like_sf"/>
</dbReference>
<evidence type="ECO:0000256" key="4">
    <source>
        <dbReference type="ARBA" id="ARBA00023163"/>
    </source>
</evidence>
<dbReference type="PANTHER" id="PTHR11019">
    <property type="entry name" value="HTH-TYPE TRANSCRIPTIONAL REGULATOR NIMR"/>
    <property type="match status" value="1"/>
</dbReference>
<evidence type="ECO:0000256" key="1">
    <source>
        <dbReference type="ARBA" id="ARBA00022491"/>
    </source>
</evidence>
<dbReference type="eggNOG" id="COG2207">
    <property type="taxonomic scope" value="Bacteria"/>
</dbReference>
<dbReference type="FunFam" id="1.10.10.60:FF:000132">
    <property type="entry name" value="AraC family transcriptional regulator"/>
    <property type="match status" value="1"/>
</dbReference>
<dbReference type="Pfam" id="PF12833">
    <property type="entry name" value="HTH_18"/>
    <property type="match status" value="1"/>
</dbReference>
<evidence type="ECO:0000256" key="3">
    <source>
        <dbReference type="ARBA" id="ARBA00023125"/>
    </source>
</evidence>
<dbReference type="Pfam" id="PF02311">
    <property type="entry name" value="AraC_binding"/>
    <property type="match status" value="1"/>
</dbReference>
<dbReference type="Proteomes" id="UP000006250">
    <property type="component" value="Unassembled WGS sequence"/>
</dbReference>
<gene>
    <name evidence="6" type="ORF">DesfrDRAFT_0944</name>
</gene>
<dbReference type="PROSITE" id="PS01124">
    <property type="entry name" value="HTH_ARAC_FAMILY_2"/>
    <property type="match status" value="1"/>
</dbReference>
<dbReference type="RefSeq" id="WP_005991585.1">
    <property type="nucleotide sequence ID" value="NZ_AECZ01000004.1"/>
</dbReference>